<evidence type="ECO:0000256" key="4">
    <source>
        <dbReference type="SAM" id="Phobius"/>
    </source>
</evidence>
<sequence length="300" mass="33955">MSISFSIILLCFFFLSSLIRRSKGAMIKIPTSATMNVTVRIHQRYLLACSAFSDQESVKDIGWYRCTTNDCEHEWDKHRIAHVQNMRETISDNPNFEVYTNGTLVIKRVLPVDDGKVFICIANRKYVGKKQSNTNLSVAKEAPQLQLESPKRLHIIEGMDLHLDARVQGYPFPRVTWIHGENLLKSTPNVDSETSLKIRNVTASESGNYTCLAENLFGRVFFTVNVYVKGQPGTTTTEPDIQPSSSPSPSGGSSFTGWKIAVVTVCVLLVVIVILYIVKKKCRPKLRLKRFFRRYISSEQ</sequence>
<dbReference type="STRING" id="50429.A0A2B4SIN0"/>
<feature type="domain" description="Ig-like" evidence="6">
    <location>
        <begin position="143"/>
        <end position="215"/>
    </location>
</feature>
<organism evidence="7 8">
    <name type="scientific">Stylophora pistillata</name>
    <name type="common">Smooth cauliflower coral</name>
    <dbReference type="NCBI Taxonomy" id="50429"/>
    <lineage>
        <taxon>Eukaryota</taxon>
        <taxon>Metazoa</taxon>
        <taxon>Cnidaria</taxon>
        <taxon>Anthozoa</taxon>
        <taxon>Hexacorallia</taxon>
        <taxon>Scleractinia</taxon>
        <taxon>Astrocoeniina</taxon>
        <taxon>Pocilloporidae</taxon>
        <taxon>Stylophora</taxon>
    </lineage>
</organism>
<dbReference type="GO" id="GO:0007156">
    <property type="term" value="P:homophilic cell adhesion via plasma membrane adhesion molecules"/>
    <property type="evidence" value="ECO:0007669"/>
    <property type="project" value="TreeGrafter"/>
</dbReference>
<dbReference type="SMART" id="SM00408">
    <property type="entry name" value="IGc2"/>
    <property type="match status" value="1"/>
</dbReference>
<dbReference type="OrthoDB" id="8923679at2759"/>
<keyword evidence="2" id="KW-1015">Disulfide bond</keyword>
<dbReference type="InterPro" id="IPR013098">
    <property type="entry name" value="Ig_I-set"/>
</dbReference>
<dbReference type="InterPro" id="IPR036179">
    <property type="entry name" value="Ig-like_dom_sf"/>
</dbReference>
<dbReference type="GO" id="GO:0030424">
    <property type="term" value="C:axon"/>
    <property type="evidence" value="ECO:0007669"/>
    <property type="project" value="TreeGrafter"/>
</dbReference>
<dbReference type="GO" id="GO:0008046">
    <property type="term" value="F:axon guidance receptor activity"/>
    <property type="evidence" value="ECO:0007669"/>
    <property type="project" value="TreeGrafter"/>
</dbReference>
<dbReference type="InterPro" id="IPR003598">
    <property type="entry name" value="Ig_sub2"/>
</dbReference>
<evidence type="ECO:0000313" key="8">
    <source>
        <dbReference type="Proteomes" id="UP000225706"/>
    </source>
</evidence>
<dbReference type="InterPro" id="IPR003599">
    <property type="entry name" value="Ig_sub"/>
</dbReference>
<dbReference type="Gene3D" id="2.60.40.10">
    <property type="entry name" value="Immunoglobulins"/>
    <property type="match status" value="2"/>
</dbReference>
<protein>
    <submittedName>
        <fullName evidence="7">Protein sax-3</fullName>
    </submittedName>
</protein>
<accession>A0A2B4SIN0</accession>
<feature type="transmembrane region" description="Helical" evidence="4">
    <location>
        <begin position="257"/>
        <end position="278"/>
    </location>
</feature>
<evidence type="ECO:0000256" key="3">
    <source>
        <dbReference type="ARBA" id="ARBA00023319"/>
    </source>
</evidence>
<comment type="caution">
    <text evidence="7">The sequence shown here is derived from an EMBL/GenBank/DDBJ whole genome shotgun (WGS) entry which is preliminary data.</text>
</comment>
<dbReference type="PANTHER" id="PTHR45080">
    <property type="entry name" value="CONTACTIN 5"/>
    <property type="match status" value="1"/>
</dbReference>
<keyword evidence="3" id="KW-0393">Immunoglobulin domain</keyword>
<dbReference type="SMART" id="SM00409">
    <property type="entry name" value="IG"/>
    <property type="match status" value="2"/>
</dbReference>
<reference evidence="8" key="1">
    <citation type="journal article" date="2017" name="bioRxiv">
        <title>Comparative analysis of the genomes of Stylophora pistillata and Acropora digitifera provides evidence for extensive differences between species of corals.</title>
        <authorList>
            <person name="Voolstra C.R."/>
            <person name="Li Y."/>
            <person name="Liew Y.J."/>
            <person name="Baumgarten S."/>
            <person name="Zoccola D."/>
            <person name="Flot J.-F."/>
            <person name="Tambutte S."/>
            <person name="Allemand D."/>
            <person name="Aranda M."/>
        </authorList>
    </citation>
    <scope>NUCLEOTIDE SEQUENCE [LARGE SCALE GENOMIC DNA]</scope>
</reference>
<dbReference type="InterPro" id="IPR050958">
    <property type="entry name" value="Cell_Adh-Cytoskel_Orgn"/>
</dbReference>
<evidence type="ECO:0000256" key="5">
    <source>
        <dbReference type="SAM" id="SignalP"/>
    </source>
</evidence>
<dbReference type="FunFam" id="2.60.40.10:FF:000032">
    <property type="entry name" value="palladin isoform X1"/>
    <property type="match status" value="1"/>
</dbReference>
<feature type="chain" id="PRO_5013310214" evidence="5">
    <location>
        <begin position="25"/>
        <end position="300"/>
    </location>
</feature>
<dbReference type="GO" id="GO:0050808">
    <property type="term" value="P:synapse organization"/>
    <property type="evidence" value="ECO:0007669"/>
    <property type="project" value="TreeGrafter"/>
</dbReference>
<dbReference type="Proteomes" id="UP000225706">
    <property type="component" value="Unassembled WGS sequence"/>
</dbReference>
<dbReference type="InterPro" id="IPR013783">
    <property type="entry name" value="Ig-like_fold"/>
</dbReference>
<feature type="domain" description="Ig-like" evidence="6">
    <location>
        <begin position="30"/>
        <end position="137"/>
    </location>
</feature>
<gene>
    <name evidence="7" type="primary">sax-3</name>
    <name evidence="7" type="ORF">AWC38_SpisGene6255</name>
</gene>
<evidence type="ECO:0000256" key="1">
    <source>
        <dbReference type="ARBA" id="ARBA00022729"/>
    </source>
</evidence>
<proteinExistence type="predicted"/>
<keyword evidence="4" id="KW-0812">Transmembrane</keyword>
<dbReference type="InterPro" id="IPR007110">
    <property type="entry name" value="Ig-like_dom"/>
</dbReference>
<dbReference type="AlphaFoldDB" id="A0A2B4SIN0"/>
<evidence type="ECO:0000259" key="6">
    <source>
        <dbReference type="PROSITE" id="PS50835"/>
    </source>
</evidence>
<dbReference type="Pfam" id="PF07679">
    <property type="entry name" value="I-set"/>
    <property type="match status" value="1"/>
</dbReference>
<dbReference type="PROSITE" id="PS50835">
    <property type="entry name" value="IG_LIKE"/>
    <property type="match status" value="2"/>
</dbReference>
<keyword evidence="4" id="KW-1133">Transmembrane helix</keyword>
<evidence type="ECO:0000313" key="7">
    <source>
        <dbReference type="EMBL" id="PFX28979.1"/>
    </source>
</evidence>
<feature type="signal peptide" evidence="5">
    <location>
        <begin position="1"/>
        <end position="24"/>
    </location>
</feature>
<keyword evidence="4" id="KW-0472">Membrane</keyword>
<keyword evidence="1 5" id="KW-0732">Signal</keyword>
<dbReference type="EMBL" id="LSMT01000073">
    <property type="protein sequence ID" value="PFX28979.1"/>
    <property type="molecule type" value="Genomic_DNA"/>
</dbReference>
<dbReference type="SUPFAM" id="SSF48726">
    <property type="entry name" value="Immunoglobulin"/>
    <property type="match status" value="2"/>
</dbReference>
<dbReference type="GO" id="GO:0043025">
    <property type="term" value="C:neuronal cell body"/>
    <property type="evidence" value="ECO:0007669"/>
    <property type="project" value="TreeGrafter"/>
</dbReference>
<evidence type="ECO:0000256" key="2">
    <source>
        <dbReference type="ARBA" id="ARBA00023157"/>
    </source>
</evidence>
<name>A0A2B4SIN0_STYPI</name>
<keyword evidence="8" id="KW-1185">Reference proteome</keyword>
<dbReference type="GO" id="GO:0005886">
    <property type="term" value="C:plasma membrane"/>
    <property type="evidence" value="ECO:0007669"/>
    <property type="project" value="TreeGrafter"/>
</dbReference>
<dbReference type="PANTHER" id="PTHR45080:SF8">
    <property type="entry name" value="IG-LIKE DOMAIN-CONTAINING PROTEIN"/>
    <property type="match status" value="1"/>
</dbReference>